<proteinExistence type="predicted"/>
<accession>A0A7S0QK26</accession>
<feature type="region of interest" description="Disordered" evidence="1">
    <location>
        <begin position="1"/>
        <end position="31"/>
    </location>
</feature>
<evidence type="ECO:0000256" key="1">
    <source>
        <dbReference type="SAM" id="MobiDB-lite"/>
    </source>
</evidence>
<feature type="compositionally biased region" description="Low complexity" evidence="1">
    <location>
        <begin position="17"/>
        <end position="31"/>
    </location>
</feature>
<gene>
    <name evidence="2" type="ORF">CCUR1050_LOCUS12845</name>
</gene>
<reference evidence="2" key="1">
    <citation type="submission" date="2021-01" db="EMBL/GenBank/DDBJ databases">
        <authorList>
            <person name="Corre E."/>
            <person name="Pelletier E."/>
            <person name="Niang G."/>
            <person name="Scheremetjew M."/>
            <person name="Finn R."/>
            <person name="Kale V."/>
            <person name="Holt S."/>
            <person name="Cochrane G."/>
            <person name="Meng A."/>
            <person name="Brown T."/>
            <person name="Cohen L."/>
        </authorList>
    </citation>
    <scope>NUCLEOTIDE SEQUENCE</scope>
    <source>
        <strain evidence="2">CCAP979/52</strain>
    </source>
</reference>
<feature type="region of interest" description="Disordered" evidence="1">
    <location>
        <begin position="251"/>
        <end position="288"/>
    </location>
</feature>
<protein>
    <submittedName>
        <fullName evidence="2">Uncharacterized protein</fullName>
    </submittedName>
</protein>
<sequence length="288" mass="30784">MAEVQSPSCCLLAPNHSNPSPSSPSFSRSPSSPSQKFAFRVAERNAWASGLDTARISCLTLSDLGYRTQDPTTGSSFGATEPFPLLSVEACFALQSGIILSDKWKDLLCLFSSDRFQNLVNRIIDVPVCLHRNSLSDISVIQTHRGLYCDGSFDSSVNGTTTVCEWHRDEWRKDAAAFTLSILLSNVPDDADGVETLLKTGDNKVTALRFPPGGRGYAHIVQGSRIEHCYMPNASIECLILTVGLAPADGWDTPASPPSAARPPAGDADDDDSAAGWTDTSEGEDAAG</sequence>
<organism evidence="2">
    <name type="scientific">Cryptomonas curvata</name>
    <dbReference type="NCBI Taxonomy" id="233186"/>
    <lineage>
        <taxon>Eukaryota</taxon>
        <taxon>Cryptophyceae</taxon>
        <taxon>Cryptomonadales</taxon>
        <taxon>Cryptomonadaceae</taxon>
        <taxon>Cryptomonas</taxon>
    </lineage>
</organism>
<dbReference type="EMBL" id="HBEZ01023182">
    <property type="protein sequence ID" value="CAD8635164.1"/>
    <property type="molecule type" value="Transcribed_RNA"/>
</dbReference>
<evidence type="ECO:0000313" key="2">
    <source>
        <dbReference type="EMBL" id="CAD8635164.1"/>
    </source>
</evidence>
<name>A0A7S0QK26_9CRYP</name>
<dbReference type="AlphaFoldDB" id="A0A7S0QK26"/>